<dbReference type="InterPro" id="IPR029299">
    <property type="entry name" value="ALMS_motif"/>
</dbReference>
<keyword evidence="6" id="KW-1185">Reference proteome</keyword>
<evidence type="ECO:0000313" key="5">
    <source>
        <dbReference type="EMBL" id="KAJ8942755.1"/>
    </source>
</evidence>
<dbReference type="AlphaFoldDB" id="A0AAV8XWL2"/>
<dbReference type="Pfam" id="PF15309">
    <property type="entry name" value="ALMS_motif"/>
    <property type="match status" value="1"/>
</dbReference>
<evidence type="ECO:0000256" key="3">
    <source>
        <dbReference type="ARBA" id="ARBA00023212"/>
    </source>
</evidence>
<keyword evidence="3" id="KW-0206">Cytoskeleton</keyword>
<comment type="caution">
    <text evidence="5">The sequence shown here is derived from an EMBL/GenBank/DDBJ whole genome shotgun (WGS) entry which is preliminary data.</text>
</comment>
<accession>A0AAV8XWL2</accession>
<dbReference type="Proteomes" id="UP001162156">
    <property type="component" value="Unassembled WGS sequence"/>
</dbReference>
<name>A0AAV8XWL2_9CUCU</name>
<evidence type="ECO:0000313" key="6">
    <source>
        <dbReference type="Proteomes" id="UP001162156"/>
    </source>
</evidence>
<organism evidence="5 6">
    <name type="scientific">Rhamnusium bicolor</name>
    <dbReference type="NCBI Taxonomy" id="1586634"/>
    <lineage>
        <taxon>Eukaryota</taxon>
        <taxon>Metazoa</taxon>
        <taxon>Ecdysozoa</taxon>
        <taxon>Arthropoda</taxon>
        <taxon>Hexapoda</taxon>
        <taxon>Insecta</taxon>
        <taxon>Pterygota</taxon>
        <taxon>Neoptera</taxon>
        <taxon>Endopterygota</taxon>
        <taxon>Coleoptera</taxon>
        <taxon>Polyphaga</taxon>
        <taxon>Cucujiformia</taxon>
        <taxon>Chrysomeloidea</taxon>
        <taxon>Cerambycidae</taxon>
        <taxon>Lepturinae</taxon>
        <taxon>Rhagiini</taxon>
        <taxon>Rhamnusium</taxon>
    </lineage>
</organism>
<protein>
    <recommendedName>
        <fullName evidence="4">ALMS motif domain-containing protein</fullName>
    </recommendedName>
</protein>
<reference evidence="5" key="1">
    <citation type="journal article" date="2023" name="Insect Mol. Biol.">
        <title>Genome sequencing provides insights into the evolution of gene families encoding plant cell wall-degrading enzymes in longhorned beetles.</title>
        <authorList>
            <person name="Shin N.R."/>
            <person name="Okamura Y."/>
            <person name="Kirsch R."/>
            <person name="Pauchet Y."/>
        </authorList>
    </citation>
    <scope>NUCLEOTIDE SEQUENCE</scope>
    <source>
        <strain evidence="5">RBIC_L_NR</strain>
    </source>
</reference>
<comment type="subcellular location">
    <subcellularLocation>
        <location evidence="1">Cytoplasm</location>
        <location evidence="1">Cytoskeleton</location>
        <location evidence="1">Microtubule organizing center</location>
        <location evidence="1">Centrosome</location>
    </subcellularLocation>
</comment>
<feature type="domain" description="ALMS motif" evidence="4">
    <location>
        <begin position="778"/>
        <end position="882"/>
    </location>
</feature>
<dbReference type="EMBL" id="JANEYF010002739">
    <property type="protein sequence ID" value="KAJ8942755.1"/>
    <property type="molecule type" value="Genomic_DNA"/>
</dbReference>
<evidence type="ECO:0000256" key="1">
    <source>
        <dbReference type="ARBA" id="ARBA00004300"/>
    </source>
</evidence>
<sequence length="939" mass="106868">MVSEESDHGSKKSKKSKRNFVIETQLGAQISSDMCYKLGDTKYTVQELNVKKTTEPSKTRQILGDINVVSGDSTTNIKVTTFCESCKRAPCICDVTKSSICQICKSTPCICPSSSRKMCSCGCVKNNSCRKCKKSLCETANTSSTESVSSRKTICLNCHRATCICSKIESGLSTISKKCSIHEESPCHCIAKEMVQSSPSDEYTGTFIPAILPKSAINGENMKFSTFPYAAKDKYGRKQNIKSSDNCSLCGKNPCVCAYLKKDFVSSAISKNVLPRQHAVEIQSGSLKRVFENCCCTTQMAQAKCHCDFVQKLINHFDISDIPSTILKDLNYYDNKNSQTEESKPKCACQHVGIQTQMEIKHQNLQTLCDIENKVSQTDDCLAGHDCKHVGVQTHTNMKHQISQGSNCNMVQNTTSQYCQPEQTLYEYQATQTELVKYTSGDDEHKKGVYFAENVMDCMKSCEKQEVVCTCGSTQIDSDLLQSCSSKPTSSSCSKCNNADTKRDVKCTCKHTLTDSIPHIKKQVEISTSVNRKEQFRGKTDSLETNTIYEMSSKSTSLIVSSYETDISESPCEDSTSKSPTLIICVCCKEKHAPENICMQGSVNKNYPLCKYCVQRRPILTAHCYAGPEHVCTCYKPVRANILHEIKKTVNDLHNLEHCMCINPGLRKNMPIQYCTYCQFRLGQNFRSKKGIAYTLTLENESPRKLKSKRKRKKPALEEIRIKVPYSYNKKKCKDKENFSRKDSAKEKMRRCTESVTVNNSCPKDSKIKMNKTQKCRSLTLQEYLKKNKPEFIDSAEYRRQSLIISRSERELSKEEVKLRFFEDNIHNKQKLFTEKEMKEITKRNYRKLPEIRERVNNMKEQKLRSADKFIADIFTRDALEQKKKDQKTILEASACKRKLIAEKKILEEKKRKIEQKSMLETKMLEKDIEDITKKIYNN</sequence>
<evidence type="ECO:0000259" key="4">
    <source>
        <dbReference type="Pfam" id="PF15309"/>
    </source>
</evidence>
<evidence type="ECO:0000256" key="2">
    <source>
        <dbReference type="ARBA" id="ARBA00022490"/>
    </source>
</evidence>
<proteinExistence type="predicted"/>
<keyword evidence="2" id="KW-0963">Cytoplasm</keyword>
<gene>
    <name evidence="5" type="ORF">NQ314_009966</name>
</gene>